<accession>A0A9X3D8G1</accession>
<proteinExistence type="predicted"/>
<dbReference type="EMBL" id="JAPKFM010000042">
    <property type="protein sequence ID" value="MCX2967115.1"/>
    <property type="molecule type" value="Genomic_DNA"/>
</dbReference>
<gene>
    <name evidence="3" type="ORF">OSB52_23885</name>
</gene>
<organism evidence="3 4">
    <name type="scientific">Gordonia aquimaris</name>
    <dbReference type="NCBI Taxonomy" id="2984863"/>
    <lineage>
        <taxon>Bacteria</taxon>
        <taxon>Bacillati</taxon>
        <taxon>Actinomycetota</taxon>
        <taxon>Actinomycetes</taxon>
        <taxon>Mycobacteriales</taxon>
        <taxon>Gordoniaceae</taxon>
        <taxon>Gordonia</taxon>
    </lineage>
</organism>
<feature type="compositionally biased region" description="Low complexity" evidence="2">
    <location>
        <begin position="1"/>
        <end position="13"/>
    </location>
</feature>
<dbReference type="Proteomes" id="UP001143347">
    <property type="component" value="Unassembled WGS sequence"/>
</dbReference>
<evidence type="ECO:0000313" key="4">
    <source>
        <dbReference type="Proteomes" id="UP001143347"/>
    </source>
</evidence>
<feature type="region of interest" description="Disordered" evidence="2">
    <location>
        <begin position="1"/>
        <end position="53"/>
    </location>
</feature>
<evidence type="ECO:0000256" key="2">
    <source>
        <dbReference type="SAM" id="MobiDB-lite"/>
    </source>
</evidence>
<dbReference type="RefSeq" id="WP_262365841.1">
    <property type="nucleotide sequence ID" value="NZ_JAPKFM010000042.1"/>
</dbReference>
<evidence type="ECO:0000256" key="1">
    <source>
        <dbReference type="SAM" id="Coils"/>
    </source>
</evidence>
<reference evidence="3" key="1">
    <citation type="submission" date="2022-10" db="EMBL/GenBank/DDBJ databases">
        <title>WGS of marine actinomycetes from Thailand.</title>
        <authorList>
            <person name="Thawai C."/>
        </authorList>
    </citation>
    <scope>NUCLEOTIDE SEQUENCE</scope>
    <source>
        <strain evidence="3">SW21</strain>
    </source>
</reference>
<evidence type="ECO:0000313" key="3">
    <source>
        <dbReference type="EMBL" id="MCX2967115.1"/>
    </source>
</evidence>
<sequence length="120" mass="12962">MLNQTRTQTPPRAASRRRSVEPRRRLPTKAGGKAVATKPQNVRSGVAGPANVSRPDRAELMSRAQSLLAQLTEIEERLQVAQKDGGLSGKAKVSDLTAKRDSVLRTLAALEKAKRALEPA</sequence>
<feature type="coiled-coil region" evidence="1">
    <location>
        <begin position="57"/>
        <end position="113"/>
    </location>
</feature>
<comment type="caution">
    <text evidence="3">The sequence shown here is derived from an EMBL/GenBank/DDBJ whole genome shotgun (WGS) entry which is preliminary data.</text>
</comment>
<protein>
    <submittedName>
        <fullName evidence="3">Uncharacterized protein</fullName>
    </submittedName>
</protein>
<name>A0A9X3D8G1_9ACTN</name>
<keyword evidence="1" id="KW-0175">Coiled coil</keyword>
<keyword evidence="4" id="KW-1185">Reference proteome</keyword>
<dbReference type="AlphaFoldDB" id="A0A9X3D8G1"/>